<dbReference type="SUPFAM" id="SSF53448">
    <property type="entry name" value="Nucleotide-diphospho-sugar transferases"/>
    <property type="match status" value="1"/>
</dbReference>
<dbReference type="InterPro" id="IPR029044">
    <property type="entry name" value="Nucleotide-diphossugar_trans"/>
</dbReference>
<feature type="transmembrane region" description="Helical" evidence="10">
    <location>
        <begin position="7"/>
        <end position="24"/>
    </location>
</feature>
<proteinExistence type="inferred from homology"/>
<keyword evidence="4" id="KW-0808">Transferase</keyword>
<dbReference type="PANTHER" id="PTHR31646">
    <property type="entry name" value="ALPHA-1,2-MANNOSYLTRANSFERASE MNN2"/>
    <property type="match status" value="1"/>
</dbReference>
<dbReference type="RefSeq" id="XP_002845536.1">
    <property type="nucleotide sequence ID" value="XM_002845490.1"/>
</dbReference>
<evidence type="ECO:0000256" key="2">
    <source>
        <dbReference type="ARBA" id="ARBA00004922"/>
    </source>
</evidence>
<evidence type="ECO:0000256" key="5">
    <source>
        <dbReference type="ARBA" id="ARBA00022692"/>
    </source>
</evidence>
<comment type="similarity">
    <text evidence="3">Belongs to the MNN1/MNT family.</text>
</comment>
<evidence type="ECO:0000256" key="9">
    <source>
        <dbReference type="ARBA" id="ARBA00023136"/>
    </source>
</evidence>
<comment type="subcellular location">
    <subcellularLocation>
        <location evidence="1">Golgi apparatus membrane</location>
        <topology evidence="1">Single-pass type II membrane protein</topology>
    </subcellularLocation>
</comment>
<dbReference type="EMBL" id="DS995705">
    <property type="protein sequence ID" value="EEQ32586.1"/>
    <property type="molecule type" value="Genomic_DNA"/>
</dbReference>
<dbReference type="GO" id="GO:0046354">
    <property type="term" value="P:mannan biosynthetic process"/>
    <property type="evidence" value="ECO:0007669"/>
    <property type="project" value="TreeGrafter"/>
</dbReference>
<evidence type="ECO:0000256" key="8">
    <source>
        <dbReference type="ARBA" id="ARBA00023034"/>
    </source>
</evidence>
<evidence type="ECO:0000313" key="11">
    <source>
        <dbReference type="EMBL" id="EEQ32586.1"/>
    </source>
</evidence>
<keyword evidence="7 10" id="KW-1133">Transmembrane helix</keyword>
<name>C5FRT3_ARTOC</name>
<dbReference type="HOGENOM" id="CLU_013298_0_1_1"/>
<dbReference type="Pfam" id="PF11051">
    <property type="entry name" value="Mannosyl_trans3"/>
    <property type="match status" value="2"/>
</dbReference>
<dbReference type="VEuPathDB" id="FungiDB:MCYG_05405"/>
<dbReference type="GeneID" id="9228746"/>
<dbReference type="Proteomes" id="UP000002035">
    <property type="component" value="Unassembled WGS sequence"/>
</dbReference>
<keyword evidence="9 10" id="KW-0472">Membrane</keyword>
<keyword evidence="5 10" id="KW-0812">Transmembrane</keyword>
<evidence type="ECO:0000256" key="6">
    <source>
        <dbReference type="ARBA" id="ARBA00022968"/>
    </source>
</evidence>
<dbReference type="AlphaFoldDB" id="C5FRT3"/>
<dbReference type="GO" id="GO:0000139">
    <property type="term" value="C:Golgi membrane"/>
    <property type="evidence" value="ECO:0007669"/>
    <property type="project" value="UniProtKB-SubCell"/>
</dbReference>
<dbReference type="InterPro" id="IPR022751">
    <property type="entry name" value="Alpha_mannosyltransferase"/>
</dbReference>
<dbReference type="OrthoDB" id="4484309at2759"/>
<evidence type="ECO:0000256" key="1">
    <source>
        <dbReference type="ARBA" id="ARBA00004323"/>
    </source>
</evidence>
<dbReference type="eggNOG" id="ENOG502QQ16">
    <property type="taxonomic scope" value="Eukaryota"/>
</dbReference>
<dbReference type="GO" id="GO:0000026">
    <property type="term" value="F:alpha-1,2-mannosyltransferase activity"/>
    <property type="evidence" value="ECO:0007669"/>
    <property type="project" value="TreeGrafter"/>
</dbReference>
<evidence type="ECO:0000256" key="7">
    <source>
        <dbReference type="ARBA" id="ARBA00022989"/>
    </source>
</evidence>
<comment type="pathway">
    <text evidence="2">Protein modification; protein glycosylation.</text>
</comment>
<evidence type="ECO:0000256" key="10">
    <source>
        <dbReference type="SAM" id="Phobius"/>
    </source>
</evidence>
<keyword evidence="12" id="KW-1185">Reference proteome</keyword>
<protein>
    <recommendedName>
        <fullName evidence="13">Alpha-1,2-mannosyltransferase</fullName>
    </recommendedName>
</protein>
<evidence type="ECO:0000256" key="4">
    <source>
        <dbReference type="ARBA" id="ARBA00022679"/>
    </source>
</evidence>
<evidence type="ECO:0000313" key="12">
    <source>
        <dbReference type="Proteomes" id="UP000002035"/>
    </source>
</evidence>
<accession>C5FRT3</accession>
<dbReference type="Gene3D" id="3.90.550.10">
    <property type="entry name" value="Spore Coat Polysaccharide Biosynthesis Protein SpsA, Chain A"/>
    <property type="match status" value="1"/>
</dbReference>
<keyword evidence="8" id="KW-0333">Golgi apparatus</keyword>
<evidence type="ECO:0000256" key="3">
    <source>
        <dbReference type="ARBA" id="ARBA00009105"/>
    </source>
</evidence>
<evidence type="ECO:0008006" key="13">
    <source>
        <dbReference type="Google" id="ProtNLM"/>
    </source>
</evidence>
<dbReference type="STRING" id="554155.C5FRT3"/>
<dbReference type="OMA" id="SKNMVTW"/>
<organism evidence="11 12">
    <name type="scientific">Arthroderma otae (strain ATCC MYA-4605 / CBS 113480)</name>
    <name type="common">Microsporum canis</name>
    <dbReference type="NCBI Taxonomy" id="554155"/>
    <lineage>
        <taxon>Eukaryota</taxon>
        <taxon>Fungi</taxon>
        <taxon>Dikarya</taxon>
        <taxon>Ascomycota</taxon>
        <taxon>Pezizomycotina</taxon>
        <taxon>Eurotiomycetes</taxon>
        <taxon>Eurotiomycetidae</taxon>
        <taxon>Onygenales</taxon>
        <taxon>Arthrodermataceae</taxon>
        <taxon>Microsporum</taxon>
    </lineage>
</organism>
<gene>
    <name evidence="11" type="ORF">MCYG_05405</name>
</gene>
<sequence length="491" mass="56030">MSLRTRLRFAVTGGIILIVLLYLSNNRWTVPALGYHKSPVHAPSRPVENIPELHASFWSAFQPVLERYAPTCEPPKQEGKALMKDIGFYPDRNDQKRPDHMRMPIKDVELMKKLHTDFVVEVNSGRHKPFYAPGTRGLVSTAGGSYLPVLTVSLRMLRNRGCSLPMEVFLATNDEFEPYICNEVFPALQAKCVVLENMLKAAPKKVKISHYQYKIFAMLFASFEELLFLDADAFPLHDPNELFHKEPFSSGKMVLFPDFWSSSASHQYYTIASSPIPNMNERASTESGEIMLSKKHHAKTLLLAAYYNVYGPGYYYPLLSQGAAGEGDKETFLTAATAVGDSFYQVSERLRAIGHHSPNGMAGSAMVQFDPTEDYGLIQKGLWRVKNESVAPSPRPFFVHVNVPKFNPATIFDDHPIDPVRDHTGKFIRPWTVPEETIKQMGEGVERQFWTEMKWVACELEKKFKSWEKLERVCESMMKYWNEVFEKKPKQ</sequence>
<dbReference type="PANTHER" id="PTHR31646:SF1">
    <property type="entry name" value="ALPHA-1,2-MANNOSYLTRANSFERASE MNN2"/>
    <property type="match status" value="1"/>
</dbReference>
<reference evidence="12" key="1">
    <citation type="journal article" date="2012" name="MBio">
        <title>Comparative genome analysis of Trichophyton rubrum and related dermatophytes reveals candidate genes involved in infection.</title>
        <authorList>
            <person name="Martinez D.A."/>
            <person name="Oliver B.G."/>
            <person name="Graeser Y."/>
            <person name="Goldberg J.M."/>
            <person name="Li W."/>
            <person name="Martinez-Rossi N.M."/>
            <person name="Monod M."/>
            <person name="Shelest E."/>
            <person name="Barton R.C."/>
            <person name="Birch E."/>
            <person name="Brakhage A.A."/>
            <person name="Chen Z."/>
            <person name="Gurr S.J."/>
            <person name="Heiman D."/>
            <person name="Heitman J."/>
            <person name="Kosti I."/>
            <person name="Rossi A."/>
            <person name="Saif S."/>
            <person name="Samalova M."/>
            <person name="Saunders C.W."/>
            <person name="Shea T."/>
            <person name="Summerbell R.C."/>
            <person name="Xu J."/>
            <person name="Young S."/>
            <person name="Zeng Q."/>
            <person name="Birren B.W."/>
            <person name="Cuomo C.A."/>
            <person name="White T.C."/>
        </authorList>
    </citation>
    <scope>NUCLEOTIDE SEQUENCE [LARGE SCALE GENOMIC DNA]</scope>
    <source>
        <strain evidence="12">ATCC MYA-4605 / CBS 113480</strain>
    </source>
</reference>
<keyword evidence="6" id="KW-0735">Signal-anchor</keyword>